<evidence type="ECO:0000256" key="1">
    <source>
        <dbReference type="SAM" id="MobiDB-lite"/>
    </source>
</evidence>
<feature type="chain" id="PRO_5039553183" description="DUF4232 domain-containing protein" evidence="2">
    <location>
        <begin position="25"/>
        <end position="215"/>
    </location>
</feature>
<keyword evidence="2" id="KW-0732">Signal</keyword>
<dbReference type="OrthoDB" id="3268346at2"/>
<proteinExistence type="predicted"/>
<reference evidence="5" key="1">
    <citation type="submission" date="2016-10" db="EMBL/GenBank/DDBJ databases">
        <authorList>
            <person name="Varghese N."/>
            <person name="Submissions S."/>
        </authorList>
    </citation>
    <scope>NUCLEOTIDE SEQUENCE [LARGE SCALE GENOMIC DNA]</scope>
    <source>
        <strain evidence="5">CGMCC 4.6856</strain>
    </source>
</reference>
<evidence type="ECO:0000259" key="3">
    <source>
        <dbReference type="Pfam" id="PF14016"/>
    </source>
</evidence>
<organism evidence="4 5">
    <name type="scientific">Microlunatus flavus</name>
    <dbReference type="NCBI Taxonomy" id="1036181"/>
    <lineage>
        <taxon>Bacteria</taxon>
        <taxon>Bacillati</taxon>
        <taxon>Actinomycetota</taxon>
        <taxon>Actinomycetes</taxon>
        <taxon>Propionibacteriales</taxon>
        <taxon>Propionibacteriaceae</taxon>
        <taxon>Microlunatus</taxon>
    </lineage>
</organism>
<name>A0A1H9JED8_9ACTN</name>
<protein>
    <recommendedName>
        <fullName evidence="3">DUF4232 domain-containing protein</fullName>
    </recommendedName>
</protein>
<dbReference type="RefSeq" id="WP_091182274.1">
    <property type="nucleotide sequence ID" value="NZ_FOFA01000006.1"/>
</dbReference>
<feature type="region of interest" description="Disordered" evidence="1">
    <location>
        <begin position="48"/>
        <end position="80"/>
    </location>
</feature>
<evidence type="ECO:0000256" key="2">
    <source>
        <dbReference type="SAM" id="SignalP"/>
    </source>
</evidence>
<dbReference type="PROSITE" id="PS51257">
    <property type="entry name" value="PROKAR_LIPOPROTEIN"/>
    <property type="match status" value="1"/>
</dbReference>
<dbReference type="Proteomes" id="UP000198504">
    <property type="component" value="Unassembled WGS sequence"/>
</dbReference>
<dbReference type="AlphaFoldDB" id="A0A1H9JED8"/>
<feature type="signal peptide" evidence="2">
    <location>
        <begin position="1"/>
        <end position="24"/>
    </location>
</feature>
<accession>A0A1H9JED8</accession>
<feature type="domain" description="DUF4232" evidence="3">
    <location>
        <begin position="81"/>
        <end position="214"/>
    </location>
</feature>
<dbReference type="EMBL" id="FOFA01000006">
    <property type="protein sequence ID" value="SEQ84945.1"/>
    <property type="molecule type" value="Genomic_DNA"/>
</dbReference>
<dbReference type="InterPro" id="IPR025326">
    <property type="entry name" value="DUF4232"/>
</dbReference>
<evidence type="ECO:0000313" key="4">
    <source>
        <dbReference type="EMBL" id="SEQ84945.1"/>
    </source>
</evidence>
<evidence type="ECO:0000313" key="5">
    <source>
        <dbReference type="Proteomes" id="UP000198504"/>
    </source>
</evidence>
<dbReference type="Pfam" id="PF14016">
    <property type="entry name" value="DUF4232"/>
    <property type="match status" value="1"/>
</dbReference>
<dbReference type="STRING" id="1036181.SAMN05421756_106169"/>
<keyword evidence="5" id="KW-1185">Reference proteome</keyword>
<feature type="compositionally biased region" description="Low complexity" evidence="1">
    <location>
        <begin position="48"/>
        <end position="71"/>
    </location>
</feature>
<sequence length="215" mass="20616">MTRRPPTSAAVPLALVAGAVLLTAGACGTGSDQGGAGAAPTVTVTTTATPSAAASSPDAPPATSSPRATSPSGGGSGDGTCATSALRVAYADDPGGAGAGSVNGTLTFTNTGSAPCTLRGFPGVSFVGGGNGTQVGQAATRTDDSVTTKTVKGGGSVEAALRRSQPGNYGSSCDQTKVDGFRVYPPGSTEAVFVTFPTTGCRSTSAALLQVGPVR</sequence>
<gene>
    <name evidence="4" type="ORF">SAMN05421756_106169</name>
</gene>